<evidence type="ECO:0000256" key="10">
    <source>
        <dbReference type="ARBA" id="ARBA00022842"/>
    </source>
</evidence>
<keyword evidence="11 16" id="KW-0786">Thiamine pyrophosphate</keyword>
<dbReference type="GO" id="GO:0004802">
    <property type="term" value="F:transketolase activity"/>
    <property type="evidence" value="ECO:0007669"/>
    <property type="project" value="UniProtKB-UniRule"/>
</dbReference>
<dbReference type="eggNOG" id="COG0021">
    <property type="taxonomic scope" value="Bacteria"/>
</dbReference>
<feature type="binding site" evidence="16">
    <location>
        <begin position="117"/>
        <end position="119"/>
    </location>
    <ligand>
        <name>thiamine diphosphate</name>
        <dbReference type="ChEBI" id="CHEBI:58937"/>
    </ligand>
</feature>
<dbReference type="InterPro" id="IPR005478">
    <property type="entry name" value="Transketolase_bac-like"/>
</dbReference>
<feature type="binding site" evidence="16">
    <location>
        <position position="156"/>
    </location>
    <ligand>
        <name>thiamine diphosphate</name>
        <dbReference type="ChEBI" id="CHEBI:58937"/>
    </ligand>
</feature>
<comment type="cofactor">
    <cofactor evidence="16">
        <name>thiamine diphosphate</name>
        <dbReference type="ChEBI" id="CHEBI:58937"/>
    </cofactor>
    <text evidence="16">Binds 1 thiamine pyrophosphate per subunit. During the reaction, the substrate forms a covalent intermediate with the cofactor.</text>
</comment>
<feature type="domain" description="Transketolase-like pyrimidine-binding" evidence="20">
    <location>
        <begin position="350"/>
        <end position="521"/>
    </location>
</feature>
<feature type="binding site" evidence="17">
    <location>
        <position position="187"/>
    </location>
    <ligand>
        <name>Mg(2+)</name>
        <dbReference type="ChEBI" id="CHEBI:18420"/>
    </ligand>
</feature>
<dbReference type="PROSITE" id="PS00801">
    <property type="entry name" value="TRANSKETOLASE_1"/>
    <property type="match status" value="1"/>
</dbReference>
<feature type="binding site" evidence="16">
    <location>
        <position position="185"/>
    </location>
    <ligand>
        <name>thiamine diphosphate</name>
        <dbReference type="ChEBI" id="CHEBI:58937"/>
    </ligand>
</feature>
<dbReference type="PANTHER" id="PTHR43522:SF2">
    <property type="entry name" value="TRANSKETOLASE 1-RELATED"/>
    <property type="match status" value="1"/>
</dbReference>
<evidence type="ECO:0000256" key="8">
    <source>
        <dbReference type="ARBA" id="ARBA00022723"/>
    </source>
</evidence>
<dbReference type="SUPFAM" id="SSF52922">
    <property type="entry name" value="TK C-terminal domain-like"/>
    <property type="match status" value="1"/>
</dbReference>
<keyword evidence="7 19" id="KW-0808">Transferase</keyword>
<feature type="site" description="Important for catalytic activity" evidence="18">
    <location>
        <position position="259"/>
    </location>
</feature>
<dbReference type="EC" id="2.2.1.1" evidence="6 13"/>
<dbReference type="FunFam" id="3.40.50.970:FF:000004">
    <property type="entry name" value="Transketolase"/>
    <property type="match status" value="1"/>
</dbReference>
<feature type="binding site" evidence="15">
    <location>
        <position position="259"/>
    </location>
    <ligand>
        <name>substrate</name>
    </ligand>
</feature>
<evidence type="ECO:0000256" key="1">
    <source>
        <dbReference type="ARBA" id="ARBA00001913"/>
    </source>
</evidence>
<dbReference type="PROSITE" id="PS00802">
    <property type="entry name" value="TRANSKETOLASE_2"/>
    <property type="match status" value="1"/>
</dbReference>
<dbReference type="FunFam" id="3.40.50.970:FF:000045">
    <property type="entry name" value="Transketolase"/>
    <property type="match status" value="1"/>
</dbReference>
<feature type="binding site" evidence="15">
    <location>
        <position position="457"/>
    </location>
    <ligand>
        <name>substrate</name>
    </ligand>
</feature>
<evidence type="ECO:0000256" key="5">
    <source>
        <dbReference type="ARBA" id="ARBA00011738"/>
    </source>
</evidence>
<feature type="binding site" evidence="15">
    <location>
        <position position="353"/>
    </location>
    <ligand>
        <name>substrate</name>
    </ligand>
</feature>
<organism evidence="21 22">
    <name type="scientific">Ehrlichia ruminantium (strain Welgevonden)</name>
    <dbReference type="NCBI Taxonomy" id="254945"/>
    <lineage>
        <taxon>Bacteria</taxon>
        <taxon>Pseudomonadati</taxon>
        <taxon>Pseudomonadota</taxon>
        <taxon>Alphaproteobacteria</taxon>
        <taxon>Rickettsiales</taxon>
        <taxon>Anaplasmataceae</taxon>
        <taxon>Ehrlichia</taxon>
    </lineage>
</organism>
<dbReference type="SMART" id="SM00861">
    <property type="entry name" value="Transket_pyr"/>
    <property type="match status" value="1"/>
</dbReference>
<comment type="cofactor">
    <cofactor evidence="19">
        <name>Mg(2+)</name>
        <dbReference type="ChEBI" id="CHEBI:18420"/>
    </cofactor>
    <cofactor evidence="19">
        <name>Ca(2+)</name>
        <dbReference type="ChEBI" id="CHEBI:29108"/>
    </cofactor>
    <cofactor evidence="19">
        <name>Mn(2+)</name>
        <dbReference type="ChEBI" id="CHEBI:29035"/>
    </cofactor>
    <cofactor evidence="19">
        <name>Co(2+)</name>
        <dbReference type="ChEBI" id="CHEBI:48828"/>
    </cofactor>
    <text evidence="19">Binds 1 Mg(2+) ion per subunit. Can also utilize other divalent metal cations, such as Ca(2+), Mn(2+) and Co(2+).</text>
</comment>
<dbReference type="InterPro" id="IPR005474">
    <property type="entry name" value="Transketolase_N"/>
</dbReference>
<dbReference type="NCBIfam" id="TIGR00232">
    <property type="entry name" value="tktlase_bact"/>
    <property type="match status" value="1"/>
</dbReference>
<keyword evidence="9 19" id="KW-0106">Calcium</keyword>
<dbReference type="RefSeq" id="WP_011155240.1">
    <property type="nucleotide sequence ID" value="NC_005295.2"/>
</dbReference>
<evidence type="ECO:0000256" key="19">
    <source>
        <dbReference type="RuleBase" id="RU004996"/>
    </source>
</evidence>
<keyword evidence="8 17" id="KW-0479">Metal-binding</keyword>
<dbReference type="EMBL" id="CR925678">
    <property type="protein sequence ID" value="CAI27081.1"/>
    <property type="molecule type" value="Genomic_DNA"/>
</dbReference>
<evidence type="ECO:0000256" key="14">
    <source>
        <dbReference type="PIRSR" id="PIRSR605478-1"/>
    </source>
</evidence>
<feature type="binding site" evidence="15">
    <location>
        <position position="469"/>
    </location>
    <ligand>
        <name>substrate</name>
    </ligand>
</feature>
<accession>A0A0H3M8P5</accession>
<protein>
    <recommendedName>
        <fullName evidence="6 13">Transketolase</fullName>
        <ecNumber evidence="6 13">2.2.1.1</ecNumber>
    </recommendedName>
</protein>
<dbReference type="Pfam" id="PF22613">
    <property type="entry name" value="Transketolase_C_1"/>
    <property type="match status" value="1"/>
</dbReference>
<comment type="cofactor">
    <cofactor evidence="1">
        <name>Ca(2+)</name>
        <dbReference type="ChEBI" id="CHEBI:29108"/>
    </cofactor>
</comment>
<evidence type="ECO:0000256" key="7">
    <source>
        <dbReference type="ARBA" id="ARBA00022679"/>
    </source>
</evidence>
<evidence type="ECO:0000256" key="9">
    <source>
        <dbReference type="ARBA" id="ARBA00022837"/>
    </source>
</evidence>
<keyword evidence="10 17" id="KW-0460">Magnesium</keyword>
<sequence length="671" mass="74223">MSQKYSNMIAMANAVRVLSIDAIQKAASGHPGMPLGMADVGTMLFAKFLKFNPKDPNWFDRDRFVLSNGHGSMLLYSILYFLGCLDIEEIKKFRQIHSLTPGHPEYGCTPGVDATTGPLGQGLASAVGMAIAEKILSEKFGADIVSHNTYVMVGDGCLMEGISHEAASLAGHLQLDKLIVLFDDNNVSIDGPISLSVSDNVKGRFLSYGWDVDEIDGHDFSQIESSIKNAKNSKKPSLICCKTIIGKTIPSKENTCDIHSWPVTEEDIIVMKKRLGWAYKPFEFPEEILQLWQDIACNSEEEYKLWVERVSEYGKTSQDFMDVMADGVSNEVFLNLKSLKEELCSLNLNEATRKSSGRVLDVIMGSTGKLIGGSADLSNSNNTKPKFTSVINKDNFSGSYLHYGVREHAMAACMNGMALHKGVIPYGGTFLIFSDYCRPAIRLSALMKRQVIYIMTHDSIGVGEDGPTHQPVEHLPSLRLIPNLYVFRPADAIEVLECWEIALKLIDAPSVLILSRQNVKCVRSTYVAENMSNKGAYIIREYKNDLDVTIFATGSEVEIALKASDILIGKGLGVRVVSVPCWELFYKQDKKYIISLLNNKSIKAAVEAANSFGWCKYIGEDGIFVGLEDFGISAPFKDLYKYFGITPENLVDKILSKLRINSNYESNVTAD</sequence>
<dbReference type="SUPFAM" id="SSF52518">
    <property type="entry name" value="Thiamin diphosphate-binding fold (THDP-binding)"/>
    <property type="match status" value="2"/>
</dbReference>
<dbReference type="KEGG" id="erw:ERWE_CDS_05870"/>
<dbReference type="InterPro" id="IPR055152">
    <property type="entry name" value="Transketolase-like_C_2"/>
</dbReference>
<evidence type="ECO:0000256" key="2">
    <source>
        <dbReference type="ARBA" id="ARBA00001936"/>
    </source>
</evidence>
<feature type="binding site" evidence="16">
    <location>
        <position position="433"/>
    </location>
    <ligand>
        <name>thiamine diphosphate</name>
        <dbReference type="ChEBI" id="CHEBI:58937"/>
    </ligand>
</feature>
<evidence type="ECO:0000256" key="17">
    <source>
        <dbReference type="PIRSR" id="PIRSR605478-4"/>
    </source>
</evidence>
<dbReference type="Gene3D" id="3.40.50.920">
    <property type="match status" value="1"/>
</dbReference>
<feature type="binding site" evidence="16">
    <location>
        <position position="259"/>
    </location>
    <ligand>
        <name>thiamine diphosphate</name>
        <dbReference type="ChEBI" id="CHEBI:58937"/>
    </ligand>
</feature>
<dbReference type="PANTHER" id="PTHR43522">
    <property type="entry name" value="TRANSKETOLASE"/>
    <property type="match status" value="1"/>
</dbReference>
<evidence type="ECO:0000256" key="3">
    <source>
        <dbReference type="ARBA" id="ARBA00001941"/>
    </source>
</evidence>
<dbReference type="GO" id="GO:0046872">
    <property type="term" value="F:metal ion binding"/>
    <property type="evidence" value="ECO:0007669"/>
    <property type="project" value="UniProtKB-KW"/>
</dbReference>
<evidence type="ECO:0000256" key="18">
    <source>
        <dbReference type="PIRSR" id="PIRSR605478-5"/>
    </source>
</evidence>
<evidence type="ECO:0000256" key="13">
    <source>
        <dbReference type="NCBIfam" id="TIGR00232"/>
    </source>
</evidence>
<feature type="binding site" evidence="15">
    <location>
        <position position="465"/>
    </location>
    <ligand>
        <name>substrate</name>
    </ligand>
</feature>
<evidence type="ECO:0000313" key="22">
    <source>
        <dbReference type="Proteomes" id="UP000001021"/>
    </source>
</evidence>
<dbReference type="InterPro" id="IPR009014">
    <property type="entry name" value="Transketo_C/PFOR_II"/>
</dbReference>
<comment type="catalytic activity">
    <reaction evidence="12 19">
        <text>D-sedoheptulose 7-phosphate + D-glyceraldehyde 3-phosphate = aldehydo-D-ribose 5-phosphate + D-xylulose 5-phosphate</text>
        <dbReference type="Rhea" id="RHEA:10508"/>
        <dbReference type="ChEBI" id="CHEBI:57483"/>
        <dbReference type="ChEBI" id="CHEBI:57737"/>
        <dbReference type="ChEBI" id="CHEBI:58273"/>
        <dbReference type="ChEBI" id="CHEBI:59776"/>
        <dbReference type="EC" id="2.2.1.1"/>
    </reaction>
</comment>
<dbReference type="Proteomes" id="UP000001021">
    <property type="component" value="Chromosome"/>
</dbReference>
<comment type="function">
    <text evidence="19">Catalyzes the transfer of a two-carbon ketol group from a ketose donor to an aldose acceptor, via a covalent intermediate with the cofactor thiamine pyrophosphate.</text>
</comment>
<evidence type="ECO:0000313" key="21">
    <source>
        <dbReference type="EMBL" id="CAI27081.1"/>
    </source>
</evidence>
<evidence type="ECO:0000259" key="20">
    <source>
        <dbReference type="SMART" id="SM00861"/>
    </source>
</evidence>
<comment type="cofactor">
    <cofactor evidence="17">
        <name>Mg(2+)</name>
        <dbReference type="ChEBI" id="CHEBI:18420"/>
    </cofactor>
    <text evidence="17">Binds 1 Mg(2+) ion per subunit. Can also utilize other divalent metal cations, such as Ca(2+), Mn(2+) and Co(2+).</text>
</comment>
<evidence type="ECO:0000256" key="15">
    <source>
        <dbReference type="PIRSR" id="PIRSR605478-2"/>
    </source>
</evidence>
<dbReference type="AlphaFoldDB" id="A0A0H3M8P5"/>
<dbReference type="GO" id="GO:0006098">
    <property type="term" value="P:pentose-phosphate shunt"/>
    <property type="evidence" value="ECO:0007669"/>
    <property type="project" value="TreeGrafter"/>
</dbReference>
<feature type="active site" description="Proton donor" evidence="14">
    <location>
        <position position="407"/>
    </location>
</feature>
<keyword evidence="22" id="KW-1185">Reference proteome</keyword>
<dbReference type="Pfam" id="PF00456">
    <property type="entry name" value="Transketolase_N"/>
    <property type="match status" value="1"/>
</dbReference>
<comment type="subunit">
    <text evidence="5 19">Homodimer.</text>
</comment>
<comment type="cofactor">
    <cofactor evidence="3">
        <name>Co(2+)</name>
        <dbReference type="ChEBI" id="CHEBI:48828"/>
    </cofactor>
</comment>
<proteinExistence type="inferred from homology"/>
<comment type="similarity">
    <text evidence="4 19">Belongs to the transketolase family.</text>
</comment>
<dbReference type="InterPro" id="IPR049557">
    <property type="entry name" value="Transketolase_CS"/>
</dbReference>
<evidence type="ECO:0000256" key="12">
    <source>
        <dbReference type="ARBA" id="ARBA00049473"/>
    </source>
</evidence>
<feature type="binding site" evidence="16">
    <location>
        <position position="70"/>
    </location>
    <ligand>
        <name>thiamine diphosphate</name>
        <dbReference type="ChEBI" id="CHEBI:58937"/>
    </ligand>
</feature>
<dbReference type="CDD" id="cd02012">
    <property type="entry name" value="TPP_TK"/>
    <property type="match status" value="1"/>
</dbReference>
<dbReference type="InterPro" id="IPR029061">
    <property type="entry name" value="THDP-binding"/>
</dbReference>
<feature type="binding site" evidence="15">
    <location>
        <position position="380"/>
    </location>
    <ligand>
        <name>substrate</name>
    </ligand>
</feature>
<name>A0A0H3M8P5_EHRRW</name>
<evidence type="ECO:0000256" key="6">
    <source>
        <dbReference type="ARBA" id="ARBA00013152"/>
    </source>
</evidence>
<evidence type="ECO:0000256" key="11">
    <source>
        <dbReference type="ARBA" id="ARBA00023052"/>
    </source>
</evidence>
<dbReference type="HOGENOM" id="CLU_009227_0_0_5"/>
<dbReference type="InterPro" id="IPR020826">
    <property type="entry name" value="Transketolase_BS"/>
</dbReference>
<evidence type="ECO:0000256" key="4">
    <source>
        <dbReference type="ARBA" id="ARBA00007131"/>
    </source>
</evidence>
<feature type="binding site" evidence="17">
    <location>
        <position position="185"/>
    </location>
    <ligand>
        <name>Mg(2+)</name>
        <dbReference type="ChEBI" id="CHEBI:18420"/>
    </ligand>
</feature>
<gene>
    <name evidence="21" type="primary">tktA</name>
    <name evidence="21" type="ordered locus">ERWE_CDS_05870</name>
</gene>
<feature type="binding site" evidence="15">
    <location>
        <position position="516"/>
    </location>
    <ligand>
        <name>substrate</name>
    </ligand>
</feature>
<dbReference type="CDD" id="cd07033">
    <property type="entry name" value="TPP_PYR_DXS_TK_like"/>
    <property type="match status" value="1"/>
</dbReference>
<dbReference type="GeneID" id="33057546"/>
<evidence type="ECO:0000256" key="16">
    <source>
        <dbReference type="PIRSR" id="PIRSR605478-3"/>
    </source>
</evidence>
<feature type="site" description="Important for catalytic activity" evidence="18">
    <location>
        <position position="30"/>
    </location>
</feature>
<comment type="cofactor">
    <cofactor evidence="2">
        <name>Mn(2+)</name>
        <dbReference type="ChEBI" id="CHEBI:29035"/>
    </cofactor>
</comment>
<dbReference type="KEGG" id="eru:Erum5600"/>
<reference evidence="21 22" key="1">
    <citation type="journal article" date="2006" name="J. Bacteriol.">
        <title>Comparative genomic analysis of three strains of Ehrlichia ruminantium reveals an active process of genome size plasticity.</title>
        <authorList>
            <person name="Frutos R."/>
            <person name="Viari A."/>
            <person name="Ferraz C."/>
            <person name="Morgat A."/>
            <person name="Eychenie S."/>
            <person name="Kandassami Y."/>
            <person name="Chantal I."/>
            <person name="Bensaid A."/>
            <person name="Coissac E."/>
            <person name="Vachiery N."/>
            <person name="Demaille J."/>
            <person name="Martinez D."/>
        </authorList>
    </citation>
    <scope>NUCLEOTIDE SEQUENCE [LARGE SCALE GENOMIC DNA]</scope>
    <source>
        <strain evidence="21 22">Welgevonden</strain>
    </source>
</reference>
<dbReference type="Pfam" id="PF02779">
    <property type="entry name" value="Transket_pyr"/>
    <property type="match status" value="1"/>
</dbReference>
<feature type="binding site" evidence="15">
    <location>
        <position position="30"/>
    </location>
    <ligand>
        <name>substrate</name>
    </ligand>
</feature>
<dbReference type="GO" id="GO:0005829">
    <property type="term" value="C:cytosol"/>
    <property type="evidence" value="ECO:0007669"/>
    <property type="project" value="TreeGrafter"/>
</dbReference>
<dbReference type="InterPro" id="IPR033247">
    <property type="entry name" value="Transketolase_fam"/>
</dbReference>
<dbReference type="InterPro" id="IPR005475">
    <property type="entry name" value="Transketolase-like_Pyr-bd"/>
</dbReference>
<dbReference type="Gene3D" id="3.40.50.970">
    <property type="match status" value="2"/>
</dbReference>
<feature type="binding site" evidence="17">
    <location>
        <position position="155"/>
    </location>
    <ligand>
        <name>Mg(2+)</name>
        <dbReference type="ChEBI" id="CHEBI:18420"/>
    </ligand>
</feature>